<organism evidence="9 10">
    <name type="scientific">Chanos chanos</name>
    <name type="common">Milkfish</name>
    <name type="synonym">Mugil chanos</name>
    <dbReference type="NCBI Taxonomy" id="29144"/>
    <lineage>
        <taxon>Eukaryota</taxon>
        <taxon>Metazoa</taxon>
        <taxon>Chordata</taxon>
        <taxon>Craniata</taxon>
        <taxon>Vertebrata</taxon>
        <taxon>Euteleostomi</taxon>
        <taxon>Actinopterygii</taxon>
        <taxon>Neopterygii</taxon>
        <taxon>Teleostei</taxon>
        <taxon>Ostariophysi</taxon>
        <taxon>Gonorynchiformes</taxon>
        <taxon>Chanidae</taxon>
        <taxon>Chanos</taxon>
    </lineage>
</organism>
<evidence type="ECO:0000256" key="1">
    <source>
        <dbReference type="ARBA" id="ARBA00004123"/>
    </source>
</evidence>
<dbReference type="Proteomes" id="UP000504632">
    <property type="component" value="Chromosome 7"/>
</dbReference>
<dbReference type="GO" id="GO:0005737">
    <property type="term" value="C:cytoplasm"/>
    <property type="evidence" value="ECO:0007669"/>
    <property type="project" value="UniProtKB-SubCell"/>
</dbReference>
<keyword evidence="6" id="KW-0342">GTP-binding</keyword>
<dbReference type="PANTHER" id="PTHR22796">
    <property type="entry name" value="URG4-RELATED"/>
    <property type="match status" value="1"/>
</dbReference>
<evidence type="ECO:0000256" key="7">
    <source>
        <dbReference type="ARBA" id="ARBA00023242"/>
    </source>
</evidence>
<evidence type="ECO:0000256" key="5">
    <source>
        <dbReference type="ARBA" id="ARBA00022741"/>
    </source>
</evidence>
<evidence type="ECO:0000313" key="10">
    <source>
        <dbReference type="RefSeq" id="XP_030635165.1"/>
    </source>
</evidence>
<dbReference type="InterPro" id="IPR027417">
    <property type="entry name" value="P-loop_NTPase"/>
</dbReference>
<dbReference type="Pfam" id="PF25974">
    <property type="entry name" value="URGCP_9th"/>
    <property type="match status" value="1"/>
</dbReference>
<evidence type="ECO:0000256" key="2">
    <source>
        <dbReference type="ARBA" id="ARBA00004496"/>
    </source>
</evidence>
<evidence type="ECO:0000256" key="4">
    <source>
        <dbReference type="ARBA" id="ARBA00022490"/>
    </source>
</evidence>
<dbReference type="Pfam" id="PF25496">
    <property type="entry name" value="URGCP"/>
    <property type="match status" value="1"/>
</dbReference>
<evidence type="ECO:0000256" key="6">
    <source>
        <dbReference type="ARBA" id="ARBA00023134"/>
    </source>
</evidence>
<dbReference type="InterPro" id="IPR058641">
    <property type="entry name" value="GVIN1_dom"/>
</dbReference>
<keyword evidence="9" id="KW-1185">Reference proteome</keyword>
<dbReference type="InParanoid" id="A0A6J2VQD7"/>
<reference evidence="10" key="1">
    <citation type="submission" date="2025-08" db="UniProtKB">
        <authorList>
            <consortium name="RefSeq"/>
        </authorList>
    </citation>
    <scope>IDENTIFICATION</scope>
</reference>
<proteinExistence type="inferred from homology"/>
<dbReference type="GO" id="GO:0005525">
    <property type="term" value="F:GTP binding"/>
    <property type="evidence" value="ECO:0007669"/>
    <property type="project" value="UniProtKB-KW"/>
</dbReference>
<dbReference type="SUPFAM" id="SSF52540">
    <property type="entry name" value="P-loop containing nucleoside triphosphate hydrolases"/>
    <property type="match status" value="1"/>
</dbReference>
<dbReference type="RefSeq" id="XP_030635165.1">
    <property type="nucleotide sequence ID" value="XM_030779305.1"/>
</dbReference>
<dbReference type="OrthoDB" id="1597724at2759"/>
<dbReference type="PROSITE" id="PS51717">
    <property type="entry name" value="G_VLIG"/>
    <property type="match status" value="1"/>
</dbReference>
<keyword evidence="4" id="KW-0963">Cytoplasm</keyword>
<evidence type="ECO:0000313" key="9">
    <source>
        <dbReference type="Proteomes" id="UP000504632"/>
    </source>
</evidence>
<keyword evidence="7" id="KW-0539">Nucleus</keyword>
<feature type="domain" description="VLIG-type G" evidence="8">
    <location>
        <begin position="558"/>
        <end position="802"/>
    </location>
</feature>
<keyword evidence="5" id="KW-0547">Nucleotide-binding</keyword>
<comment type="similarity">
    <text evidence="3">Belongs to the TRAFAC class dynamin-like GTPase superfamily. Very large inducible GTPase (VLIG) family.</text>
</comment>
<dbReference type="InterPro" id="IPR030383">
    <property type="entry name" value="G_VLIG_dom"/>
</dbReference>
<comment type="subcellular location">
    <subcellularLocation>
        <location evidence="2">Cytoplasm</location>
    </subcellularLocation>
    <subcellularLocation>
        <location evidence="1">Nucleus</location>
    </subcellularLocation>
</comment>
<dbReference type="Pfam" id="PF25683">
    <property type="entry name" value="URGCP_GTPase"/>
    <property type="match status" value="1"/>
</dbReference>
<name>A0A6J2VQD7_CHACN</name>
<accession>A0A6J2VQD7</accession>
<dbReference type="GO" id="GO:0005634">
    <property type="term" value="C:nucleus"/>
    <property type="evidence" value="ECO:0007669"/>
    <property type="project" value="UniProtKB-SubCell"/>
</dbReference>
<dbReference type="PANTHER" id="PTHR22796:SF6">
    <property type="entry name" value="INTERFERON-INDUCED VERY LARGE GTPASE 1-RELATED"/>
    <property type="match status" value="1"/>
</dbReference>
<protein>
    <submittedName>
        <fullName evidence="10">Interferon-induced very large GTPase 1-like</fullName>
    </submittedName>
</protein>
<dbReference type="Gene3D" id="3.40.50.300">
    <property type="entry name" value="P-loop containing nucleotide triphosphate hydrolases"/>
    <property type="match status" value="1"/>
</dbReference>
<evidence type="ECO:0000259" key="8">
    <source>
        <dbReference type="PROSITE" id="PS51717"/>
    </source>
</evidence>
<dbReference type="GeneID" id="115816349"/>
<sequence>MLDTSVRYLCYKPPQKESSMTDVCADADKFFDFGDDNDDDDIVIDESEHIHPMDIYMSVFHCSDDLARQCIFTKLSTCQFAVPLLVPDPCTGEIEIPVWPLQQIKKTLKFKWESDTGSSETYMNSFICSAQVPTVSFIRLGTSSNSKSQIMNNIISRKRHPTFFSRHCSGSTSNRLLLEGVAEISWYCPGGREDDIFEDCIAFINLHGDGNKYARHLKFIQDISSVIVLLLPENLEPETKKTAESLLKSSVPVIPLFSGVEKKSVKKGDSRIAAKNRNEAELSEEIINRVKQCLSEQRKILSLDDLICRATDHKFTAGRSNSRAGRANAEKLMDIVMGKDQKNNEELLKLKGKFLPLQGEQWRNWCTKDKQFYRLQSKVDVSIEQQRAEIEAEKESLRKEQQKTASSPNPFMEHFLKCMVEGEETERLYFLHSFGKRLEGAFSGVLADLQRQYHREWSKNRQNSGDADDVLDSISKKIECATFGFQHIIRETGQLYEVFQSCERAEFVHGIDTDRLPEIGARLMLSGVPLEVMDGDVSHVPLDWVTAVLKKLTEELGDKRVLVLSVLGLQSSGKSTLLNTMFGLQFAVSSGRCTRGVFMQLLPVEECLRCQLSFDFILVMDTEGLRSIEATSDLVFNRDNELATFIVGISDITLINIMGENLYEIQNILQICFQAFLRMKSINIKPSCIFVHQNVSETTAKHNNQEGRRQFIEKLDEISKLAAEEENQEVDGFNDIIQFDPDSQMFYFKNLLEGDPPMAPPNPSYSQNVQELKTKLLSVAKWQTNCKLLALSEFTQRFTDLWTALLHENFIFNFRNSLDVSIYNKLEHHYEQWSWRLRKHALETQNSLCYRVNSKDVKLVDATEIEKSFGTVFQQVKHDVEKYFKEQKHSDILSQWRGSTDQRLENLKRELIEETRLKGRAVLSNIKFKQELERKKTQYEADLSQRSKALASKLKDRKVSDELQRDEFNNLWSEWKTEVSKEKPKDEDVNIQAMIDNTLLAHFQKYRETVITHRQIIKFDVAKHVRPSSMRRILKQALGKDVKQTVESERSAILPRVGGFIIKTAKAILPKNQADALEAEGNEIIRKTEEDIHEFIHFKNINKFGVTQNLMYELLHEIQRILEECEKTSTFEFTEICKVEISVHVCNGMVHRLTKLNKEFQAVNDPLTYFDSQKEDYYQIFKHYCEGATTLTLFVYFLTTHLKSSIREAVFDKLSIHIVEDMKSNHPAFVGTRSHLENHILTFLAKKEDFDMYMEYIHTPKQFFAKFISDCVQDYFSDAEEKLLKMLISNWSEVTDKLLTVTRCTSFKMKEIHGNVSVWLDEICSELGSLIPISREDFRNIEKEDIEDWDVFHDLLAQSLKEILKDGKKDIKKLCGSGPLLFKFKDRPDDILIKQMSGCWEQCPFCKAVCTNTIPNHDSDHSTEWHRCQAVVEKHISILNGLDGRNFCGSEDVLQFHEVT</sequence>
<dbReference type="InterPro" id="IPR057365">
    <property type="entry name" value="URGCP"/>
</dbReference>
<evidence type="ECO:0000256" key="3">
    <source>
        <dbReference type="ARBA" id="ARBA00006828"/>
    </source>
</evidence>
<gene>
    <name evidence="10" type="primary">LOC115816349</name>
</gene>